<accession>A0A9Q1EE92</accession>
<name>A0A9Q1EE92_SYNKA</name>
<organism evidence="1 2">
    <name type="scientific">Synaphobranchus kaupii</name>
    <name type="common">Kaup's arrowtooth eel</name>
    <dbReference type="NCBI Taxonomy" id="118154"/>
    <lineage>
        <taxon>Eukaryota</taxon>
        <taxon>Metazoa</taxon>
        <taxon>Chordata</taxon>
        <taxon>Craniata</taxon>
        <taxon>Vertebrata</taxon>
        <taxon>Euteleostomi</taxon>
        <taxon>Actinopterygii</taxon>
        <taxon>Neopterygii</taxon>
        <taxon>Teleostei</taxon>
        <taxon>Anguilliformes</taxon>
        <taxon>Synaphobranchidae</taxon>
        <taxon>Synaphobranchus</taxon>
    </lineage>
</organism>
<dbReference type="EMBL" id="JAINUF010000019">
    <property type="protein sequence ID" value="KAJ8337182.1"/>
    <property type="molecule type" value="Genomic_DNA"/>
</dbReference>
<evidence type="ECO:0000313" key="1">
    <source>
        <dbReference type="EMBL" id="KAJ8337182.1"/>
    </source>
</evidence>
<keyword evidence="2" id="KW-1185">Reference proteome</keyword>
<proteinExistence type="predicted"/>
<protein>
    <submittedName>
        <fullName evidence="1">Uncharacterized protein</fullName>
    </submittedName>
</protein>
<gene>
    <name evidence="1" type="ORF">SKAU_G00384020</name>
</gene>
<dbReference type="AlphaFoldDB" id="A0A9Q1EE92"/>
<reference evidence="1" key="1">
    <citation type="journal article" date="2023" name="Science">
        <title>Genome structures resolve the early diversification of teleost fishes.</title>
        <authorList>
            <person name="Parey E."/>
            <person name="Louis A."/>
            <person name="Montfort J."/>
            <person name="Bouchez O."/>
            <person name="Roques C."/>
            <person name="Iampietro C."/>
            <person name="Lluch J."/>
            <person name="Castinel A."/>
            <person name="Donnadieu C."/>
            <person name="Desvignes T."/>
            <person name="Floi Bucao C."/>
            <person name="Jouanno E."/>
            <person name="Wen M."/>
            <person name="Mejri S."/>
            <person name="Dirks R."/>
            <person name="Jansen H."/>
            <person name="Henkel C."/>
            <person name="Chen W.J."/>
            <person name="Zahm M."/>
            <person name="Cabau C."/>
            <person name="Klopp C."/>
            <person name="Thompson A.W."/>
            <person name="Robinson-Rechavi M."/>
            <person name="Braasch I."/>
            <person name="Lecointre G."/>
            <person name="Bobe J."/>
            <person name="Postlethwait J.H."/>
            <person name="Berthelot C."/>
            <person name="Roest Crollius H."/>
            <person name="Guiguen Y."/>
        </authorList>
    </citation>
    <scope>NUCLEOTIDE SEQUENCE</scope>
    <source>
        <strain evidence="1">WJC10195</strain>
    </source>
</reference>
<dbReference type="Proteomes" id="UP001152622">
    <property type="component" value="Chromosome 19"/>
</dbReference>
<evidence type="ECO:0000313" key="2">
    <source>
        <dbReference type="Proteomes" id="UP001152622"/>
    </source>
</evidence>
<comment type="caution">
    <text evidence="1">The sequence shown here is derived from an EMBL/GenBank/DDBJ whole genome shotgun (WGS) entry which is preliminary data.</text>
</comment>
<sequence>MELAMIIYSGTLSIKRRVGVIRLFALSGWGWMKVSWRESRSPVLRSIDKTREKTMLRCPVLSAAWLALGHRQLAQTLAHSVRETAARKSEERKRRTR</sequence>